<dbReference type="SUPFAM" id="SSF53756">
    <property type="entry name" value="UDP-Glycosyltransferase/glycogen phosphorylase"/>
    <property type="match status" value="1"/>
</dbReference>
<evidence type="ECO:0000313" key="4">
    <source>
        <dbReference type="EMBL" id="MFC5271570.1"/>
    </source>
</evidence>
<dbReference type="InterPro" id="IPR001296">
    <property type="entry name" value="Glyco_trans_1"/>
</dbReference>
<evidence type="ECO:0000259" key="2">
    <source>
        <dbReference type="Pfam" id="PF00534"/>
    </source>
</evidence>
<dbReference type="PANTHER" id="PTHR45947">
    <property type="entry name" value="SULFOQUINOVOSYL TRANSFERASE SQD2"/>
    <property type="match status" value="1"/>
</dbReference>
<protein>
    <submittedName>
        <fullName evidence="4">Glycosyltransferase</fullName>
        <ecNumber evidence="4">2.4.-.-</ecNumber>
    </submittedName>
</protein>
<keyword evidence="1" id="KW-0472">Membrane</keyword>
<dbReference type="EMBL" id="JBHSKT010000007">
    <property type="protein sequence ID" value="MFC5271570.1"/>
    <property type="molecule type" value="Genomic_DNA"/>
</dbReference>
<evidence type="ECO:0000256" key="1">
    <source>
        <dbReference type="SAM" id="Phobius"/>
    </source>
</evidence>
<name>A0ABW0EEF9_9BACT</name>
<feature type="transmembrane region" description="Helical" evidence="1">
    <location>
        <begin position="86"/>
        <end position="107"/>
    </location>
</feature>
<comment type="caution">
    <text evidence="4">The sequence shown here is derived from an EMBL/GenBank/DDBJ whole genome shotgun (WGS) entry which is preliminary data.</text>
</comment>
<dbReference type="Gene3D" id="3.40.50.2000">
    <property type="entry name" value="Glycogen Phosphorylase B"/>
    <property type="match status" value="2"/>
</dbReference>
<keyword evidence="1" id="KW-1133">Transmembrane helix</keyword>
<evidence type="ECO:0000313" key="5">
    <source>
        <dbReference type="Proteomes" id="UP001596161"/>
    </source>
</evidence>
<dbReference type="Proteomes" id="UP001596161">
    <property type="component" value="Unassembled WGS sequence"/>
</dbReference>
<feature type="domain" description="Glycosyl transferase family 1" evidence="2">
    <location>
        <begin position="185"/>
        <end position="339"/>
    </location>
</feature>
<accession>A0ABW0EEF9</accession>
<dbReference type="InterPro" id="IPR050194">
    <property type="entry name" value="Glycosyltransferase_grp1"/>
</dbReference>
<dbReference type="Pfam" id="PF13439">
    <property type="entry name" value="Glyco_transf_4"/>
    <property type="match status" value="1"/>
</dbReference>
<reference evidence="5" key="1">
    <citation type="journal article" date="2019" name="Int. J. Syst. Evol. Microbiol.">
        <title>The Global Catalogue of Microorganisms (GCM) 10K type strain sequencing project: providing services to taxonomists for standard genome sequencing and annotation.</title>
        <authorList>
            <consortium name="The Broad Institute Genomics Platform"/>
            <consortium name="The Broad Institute Genome Sequencing Center for Infectious Disease"/>
            <person name="Wu L."/>
            <person name="Ma J."/>
        </authorList>
    </citation>
    <scope>NUCLEOTIDE SEQUENCE [LARGE SCALE GENOMIC DNA]</scope>
    <source>
        <strain evidence="5">KACC 12602</strain>
    </source>
</reference>
<evidence type="ECO:0000259" key="3">
    <source>
        <dbReference type="Pfam" id="PF13439"/>
    </source>
</evidence>
<dbReference type="EC" id="2.4.-.-" evidence="4"/>
<gene>
    <name evidence="4" type="ORF">ACFPIB_13180</name>
</gene>
<dbReference type="RefSeq" id="WP_378017926.1">
    <property type="nucleotide sequence ID" value="NZ_JBHSKT010000007.1"/>
</dbReference>
<feature type="domain" description="Glycosyltransferase subfamily 4-like N-terminal" evidence="3">
    <location>
        <begin position="16"/>
        <end position="174"/>
    </location>
</feature>
<dbReference type="GO" id="GO:0016757">
    <property type="term" value="F:glycosyltransferase activity"/>
    <property type="evidence" value="ECO:0007669"/>
    <property type="project" value="UniProtKB-KW"/>
</dbReference>
<keyword evidence="4" id="KW-0808">Transferase</keyword>
<dbReference type="PANTHER" id="PTHR45947:SF3">
    <property type="entry name" value="SULFOQUINOVOSYL TRANSFERASE SQD2"/>
    <property type="match status" value="1"/>
</dbReference>
<keyword evidence="4" id="KW-0328">Glycosyltransferase</keyword>
<keyword evidence="1" id="KW-0812">Transmembrane</keyword>
<dbReference type="InterPro" id="IPR028098">
    <property type="entry name" value="Glyco_trans_4-like_N"/>
</dbReference>
<organism evidence="4 5">
    <name type="scientific">Adhaeribacter terreus</name>
    <dbReference type="NCBI Taxonomy" id="529703"/>
    <lineage>
        <taxon>Bacteria</taxon>
        <taxon>Pseudomonadati</taxon>
        <taxon>Bacteroidota</taxon>
        <taxon>Cytophagia</taxon>
        <taxon>Cytophagales</taxon>
        <taxon>Hymenobacteraceae</taxon>
        <taxon>Adhaeribacter</taxon>
    </lineage>
</organism>
<sequence>MANKKKLFFIVHGLSVGGAEKFLITIANLLNREIFEITIISLSQENPLKADLLPHIQFIEIPRRSKLDVRPLLQLRKYIKLNKPQILFCVNFYTFFISTFALLFTIAKTRRIISYHSTVHLSRKNHFLTKFYSFLVRKNDLIITVSENQAIYTANRYKINSSQFNTIHNGIETTWWKTSPNNLIKENIRKELEIPLDSKVIVLTGAFRPEKNHLGAVKALDILHKKFKTKAYLIFVGEGQERNQTEIFTNSLNLKKFVKFTGLQKDVRPFYWAADLFTLTSNSETFSIAALEAMACGLPCVLTNVGGANEMIDKSFNGFLCTTDENDIAKKWADALKIPFNSKTISSKIHNQFSLEKMVSLYSKIFNELS</sequence>
<proteinExistence type="predicted"/>
<keyword evidence="5" id="KW-1185">Reference proteome</keyword>
<dbReference type="Pfam" id="PF00534">
    <property type="entry name" value="Glycos_transf_1"/>
    <property type="match status" value="1"/>
</dbReference>